<dbReference type="PANTHER" id="PTHR33734">
    <property type="entry name" value="LYSM DOMAIN-CONTAINING GPI-ANCHORED PROTEIN 2"/>
    <property type="match status" value="1"/>
</dbReference>
<evidence type="ECO:0000259" key="2">
    <source>
        <dbReference type="PROSITE" id="PS51782"/>
    </source>
</evidence>
<dbReference type="SUPFAM" id="SSF54106">
    <property type="entry name" value="LysM domain"/>
    <property type="match status" value="1"/>
</dbReference>
<dbReference type="Gene3D" id="1.10.101.10">
    <property type="entry name" value="PGBD-like superfamily/PGBD"/>
    <property type="match status" value="1"/>
</dbReference>
<dbReference type="SUPFAM" id="SSF47090">
    <property type="entry name" value="PGBD-like"/>
    <property type="match status" value="1"/>
</dbReference>
<evidence type="ECO:0000313" key="4">
    <source>
        <dbReference type="Proteomes" id="UP001500909"/>
    </source>
</evidence>
<proteinExistence type="predicted"/>
<name>A0ABN1BLI4_9ACTN</name>
<dbReference type="InterPro" id="IPR036366">
    <property type="entry name" value="PGBDSf"/>
</dbReference>
<dbReference type="Pfam" id="PF01476">
    <property type="entry name" value="LysM"/>
    <property type="match status" value="1"/>
</dbReference>
<dbReference type="InterPro" id="IPR036365">
    <property type="entry name" value="PGBD-like_sf"/>
</dbReference>
<feature type="region of interest" description="Disordered" evidence="1">
    <location>
        <begin position="207"/>
        <end position="226"/>
    </location>
</feature>
<evidence type="ECO:0000313" key="3">
    <source>
        <dbReference type="EMBL" id="GAA0500616.1"/>
    </source>
</evidence>
<protein>
    <recommendedName>
        <fullName evidence="2">LysM domain-containing protein</fullName>
    </recommendedName>
</protein>
<dbReference type="Gene3D" id="3.10.350.10">
    <property type="entry name" value="LysM domain"/>
    <property type="match status" value="1"/>
</dbReference>
<dbReference type="InterPro" id="IPR018392">
    <property type="entry name" value="LysM"/>
</dbReference>
<keyword evidence="4" id="KW-1185">Reference proteome</keyword>
<dbReference type="SMART" id="SM00257">
    <property type="entry name" value="LysM"/>
    <property type="match status" value="1"/>
</dbReference>
<gene>
    <name evidence="3" type="ORF">GCM10010361_77560</name>
</gene>
<comment type="caution">
    <text evidence="3">The sequence shown here is derived from an EMBL/GenBank/DDBJ whole genome shotgun (WGS) entry which is preliminary data.</text>
</comment>
<sequence length="364" mass="39034">MKQGQQRYPGASTKYWYGSKYPGSAMEVNVGVLHTTEGTSLPSYGGGASAPNFTAVPDFKNQKLVWYQHYEFDVSSRALVNRSGGVETNTLNAVQVELVGTCDPSTSKKWGGKNTRHILWPEAPDWALRELAKFVKWAHDEHGVPMSSSVSWKAYPASYGATSVRLSGGQWNSYRGWLGHQHVPENDHGDPGALDFDKVLSYAKGFSSAPSTGSGGGSSSSGSTTKYTVKSGDTLSSIGKALGVSWPDIAKDNGIKTPYRITPGQKLTIPGKSASSTPAKPSYEPFPGTGFFRVGRNSPIVTALGKRLVALGFGRYYSVGPGPKWSEADRKAVAAFQRSRKELAGDADGYPGPKTWSALKVPKV</sequence>
<dbReference type="PROSITE" id="PS51782">
    <property type="entry name" value="LYSM"/>
    <property type="match status" value="1"/>
</dbReference>
<feature type="domain" description="LysM" evidence="2">
    <location>
        <begin position="225"/>
        <end position="269"/>
    </location>
</feature>
<dbReference type="PANTHER" id="PTHR33734:SF22">
    <property type="entry name" value="MEMBRANE-BOUND LYTIC MUREIN TRANSGLYCOSYLASE D"/>
    <property type="match status" value="1"/>
</dbReference>
<dbReference type="CDD" id="cd00118">
    <property type="entry name" value="LysM"/>
    <property type="match status" value="1"/>
</dbReference>
<dbReference type="EMBL" id="BAAABY010000070">
    <property type="protein sequence ID" value="GAA0500616.1"/>
    <property type="molecule type" value="Genomic_DNA"/>
</dbReference>
<dbReference type="InterPro" id="IPR047763">
    <property type="entry name" value="PG_bind_dom_phiBT1-type"/>
</dbReference>
<dbReference type="RefSeq" id="WP_346100376.1">
    <property type="nucleotide sequence ID" value="NZ_BAAABY010000070.1"/>
</dbReference>
<feature type="region of interest" description="Disordered" evidence="1">
    <location>
        <begin position="261"/>
        <end position="282"/>
    </location>
</feature>
<reference evidence="3 4" key="1">
    <citation type="journal article" date="2019" name="Int. J. Syst. Evol. Microbiol.">
        <title>The Global Catalogue of Microorganisms (GCM) 10K type strain sequencing project: providing services to taxonomists for standard genome sequencing and annotation.</title>
        <authorList>
            <consortium name="The Broad Institute Genomics Platform"/>
            <consortium name="The Broad Institute Genome Sequencing Center for Infectious Disease"/>
            <person name="Wu L."/>
            <person name="Ma J."/>
        </authorList>
    </citation>
    <scope>NUCLEOTIDE SEQUENCE [LARGE SCALE GENOMIC DNA]</scope>
    <source>
        <strain evidence="3 4">JCM 4805</strain>
    </source>
</reference>
<organism evidence="3 4">
    <name type="scientific">Streptomyces olivaceiscleroticus</name>
    <dbReference type="NCBI Taxonomy" id="68245"/>
    <lineage>
        <taxon>Bacteria</taxon>
        <taxon>Bacillati</taxon>
        <taxon>Actinomycetota</taxon>
        <taxon>Actinomycetes</taxon>
        <taxon>Kitasatosporales</taxon>
        <taxon>Streptomycetaceae</taxon>
        <taxon>Streptomyces</taxon>
    </lineage>
</organism>
<dbReference type="NCBIfam" id="NF038080">
    <property type="entry name" value="PG_bind_siph"/>
    <property type="match status" value="1"/>
</dbReference>
<dbReference type="Proteomes" id="UP001500909">
    <property type="component" value="Unassembled WGS sequence"/>
</dbReference>
<evidence type="ECO:0000256" key="1">
    <source>
        <dbReference type="SAM" id="MobiDB-lite"/>
    </source>
</evidence>
<dbReference type="InterPro" id="IPR036779">
    <property type="entry name" value="LysM_dom_sf"/>
</dbReference>
<accession>A0ABN1BLI4</accession>